<name>D6CS14_THIA3</name>
<dbReference type="InterPro" id="IPR036259">
    <property type="entry name" value="MFS_trans_sf"/>
</dbReference>
<feature type="transmembrane region" description="Helical" evidence="8">
    <location>
        <begin position="180"/>
        <end position="199"/>
    </location>
</feature>
<dbReference type="SUPFAM" id="SSF103473">
    <property type="entry name" value="MFS general substrate transporter"/>
    <property type="match status" value="1"/>
</dbReference>
<organism evidence="10 12">
    <name type="scientific">Thiomonas arsenitoxydans (strain DSM 22701 / CIP 110005 / 3As)</name>
    <dbReference type="NCBI Taxonomy" id="426114"/>
    <lineage>
        <taxon>Bacteria</taxon>
        <taxon>Pseudomonadati</taxon>
        <taxon>Pseudomonadota</taxon>
        <taxon>Betaproteobacteria</taxon>
        <taxon>Burkholderiales</taxon>
        <taxon>Thiomonas</taxon>
    </lineage>
</organism>
<evidence type="ECO:0000259" key="9">
    <source>
        <dbReference type="PROSITE" id="PS50850"/>
    </source>
</evidence>
<dbReference type="AlphaFoldDB" id="D6CS14"/>
<dbReference type="NCBIfam" id="TIGR00711">
    <property type="entry name" value="efflux_EmrB"/>
    <property type="match status" value="1"/>
</dbReference>
<feature type="domain" description="Major facilitator superfamily (MFS) profile" evidence="9">
    <location>
        <begin position="26"/>
        <end position="468"/>
    </location>
</feature>
<evidence type="ECO:0000256" key="6">
    <source>
        <dbReference type="ARBA" id="ARBA00023136"/>
    </source>
</evidence>
<dbReference type="RefSeq" id="WP_013104770.1">
    <property type="nucleotide sequence ID" value="NC_014145.1"/>
</dbReference>
<dbReference type="PANTHER" id="PTHR42718">
    <property type="entry name" value="MAJOR FACILITATOR SUPERFAMILY MULTIDRUG TRANSPORTER MFSC"/>
    <property type="match status" value="1"/>
</dbReference>
<evidence type="ECO:0000313" key="10">
    <source>
        <dbReference type="EMBL" id="CAZ87405.1"/>
    </source>
</evidence>
<dbReference type="InterPro" id="IPR011701">
    <property type="entry name" value="MFS"/>
</dbReference>
<feature type="transmembrane region" description="Helical" evidence="8">
    <location>
        <begin position="211"/>
        <end position="230"/>
    </location>
</feature>
<feature type="transmembrane region" description="Helical" evidence="8">
    <location>
        <begin position="441"/>
        <end position="460"/>
    </location>
</feature>
<feature type="transmembrane region" description="Helical" evidence="8">
    <location>
        <begin position="92"/>
        <end position="111"/>
    </location>
</feature>
<dbReference type="PROSITE" id="PS50850">
    <property type="entry name" value="MFS"/>
    <property type="match status" value="1"/>
</dbReference>
<dbReference type="EMBL" id="FP475956">
    <property type="protein sequence ID" value="CAZ87405.1"/>
    <property type="molecule type" value="Genomic_DNA"/>
</dbReference>
<dbReference type="GO" id="GO:0022857">
    <property type="term" value="F:transmembrane transporter activity"/>
    <property type="evidence" value="ECO:0007669"/>
    <property type="project" value="InterPro"/>
</dbReference>
<feature type="transmembrane region" description="Helical" evidence="8">
    <location>
        <begin position="368"/>
        <end position="386"/>
    </location>
</feature>
<dbReference type="InterPro" id="IPR020846">
    <property type="entry name" value="MFS_dom"/>
</dbReference>
<dbReference type="PANTHER" id="PTHR42718:SF46">
    <property type="entry name" value="BLR6921 PROTEIN"/>
    <property type="match status" value="1"/>
</dbReference>
<dbReference type="Pfam" id="PF07690">
    <property type="entry name" value="MFS_1"/>
    <property type="match status" value="1"/>
</dbReference>
<protein>
    <submittedName>
        <fullName evidence="10">Tetracycline resistance protein TetB</fullName>
    </submittedName>
</protein>
<evidence type="ECO:0000313" key="13">
    <source>
        <dbReference type="Proteomes" id="UP000078599"/>
    </source>
</evidence>
<dbReference type="Gene3D" id="1.20.1720.10">
    <property type="entry name" value="Multidrug resistance protein D"/>
    <property type="match status" value="1"/>
</dbReference>
<dbReference type="OrthoDB" id="9807274at2"/>
<dbReference type="HOGENOM" id="CLU_000960_28_0_4"/>
<reference key="1">
    <citation type="submission" date="2009-07" db="EMBL/GenBank/DDBJ databases">
        <authorList>
            <person name="Genoscope - CEA"/>
        </authorList>
    </citation>
    <scope>NUCLEOTIDE SEQUENCE</scope>
    <source>
        <strain>3As</strain>
    </source>
</reference>
<feature type="transmembrane region" description="Helical" evidence="8">
    <location>
        <begin position="311"/>
        <end position="331"/>
    </location>
</feature>
<reference evidence="12" key="2">
    <citation type="journal article" date="2010" name="PLoS Genet.">
        <title>Structure, function, and evolution of the Thiomonas spp. genome.</title>
        <authorList>
            <person name="Arsene-Ploetze F."/>
            <person name="Koechler S."/>
            <person name="Marchal M."/>
            <person name="Coppee J.Y."/>
            <person name="Chandler M."/>
            <person name="Bonnefoy V."/>
            <person name="Brochier-Armanet C."/>
            <person name="Barakat M."/>
            <person name="Barbe V."/>
            <person name="Battaglia-Brunet F."/>
            <person name="Bruneel O."/>
            <person name="Bryan C.G."/>
            <person name="Cleiss-Arnold J."/>
            <person name="Cruveiller S."/>
            <person name="Erhardt M."/>
            <person name="Heinrich-Salmeron A."/>
            <person name="Hommais F."/>
            <person name="Joulian C."/>
            <person name="Krin E."/>
            <person name="Lieutaud A."/>
            <person name="Lievremont D."/>
            <person name="Michel C."/>
            <person name="Muller D."/>
            <person name="Ortet P."/>
            <person name="Proux C."/>
            <person name="Siguier P."/>
            <person name="Roche D."/>
            <person name="Rouy Z."/>
            <person name="Salvignol G."/>
            <person name="Slyemi D."/>
            <person name="Talla E."/>
            <person name="Weiss S."/>
            <person name="Weissenbach J."/>
            <person name="Medigue C."/>
            <person name="Bertin P.N."/>
        </authorList>
    </citation>
    <scope>NUCLEOTIDE SEQUENCE [LARGE SCALE GENOMIC DNA]</scope>
    <source>
        <strain evidence="12">DSM 22701 / CIP 110005 / 3As</strain>
    </source>
</reference>
<comment type="subcellular location">
    <subcellularLocation>
        <location evidence="1">Cell membrane</location>
        <topology evidence="1">Multi-pass membrane protein</topology>
    </subcellularLocation>
</comment>
<keyword evidence="6 8" id="KW-0472">Membrane</keyword>
<evidence type="ECO:0000313" key="11">
    <source>
        <dbReference type="EMBL" id="CQR30693.1"/>
    </source>
</evidence>
<feature type="transmembrane region" description="Helical" evidence="8">
    <location>
        <begin position="117"/>
        <end position="138"/>
    </location>
</feature>
<feature type="transmembrane region" description="Helical" evidence="8">
    <location>
        <begin position="25"/>
        <end position="48"/>
    </location>
</feature>
<sequence>MSQIPPSAEQPSPNTDDSAQQGRPLVAIIVAIAFLMEQLDATIVTTAIPDMARSLQVSAVQMSLAVSAYVLTLAVFIPLSGWCADRFGGRRVFVVALGLFTTGSVLCGLADSFPMLVAMRVLQGLGGAMMTPVGRLILLRSFPRSQLVRAMTYATLPAIIGPVIGPLLGGYLTTALSWRWIFYVNLPFGLLGMALTARFIRDLDAPAPPAFDLWGFVLFGLAVGLVQVSLEGADRLPVAWLAALLLGALVLLGLFWRHSRGRKHPAVDLGLLRERAFGIATLAGGLCRIAMNGPVYLLPLMLQLGLGMSPVQSGALTFLSAVASPVVRVFVGTALRRLGFRTLLLISALACTTSLCTFALIGPHTETAWIAAAIVFYGLVRSTQFMTSNTLAYADIDAQRLSRATSLGGLLQQLTVSFGVSLGAAWLGLFTPHHLMPSLATFHLSFLLLAALPLLALPVFTRLQPHDGAIVSGHLAAPRSDHS</sequence>
<evidence type="ECO:0000256" key="5">
    <source>
        <dbReference type="ARBA" id="ARBA00022989"/>
    </source>
</evidence>
<feature type="transmembrane region" description="Helical" evidence="8">
    <location>
        <begin position="407"/>
        <end position="429"/>
    </location>
</feature>
<evidence type="ECO:0000256" key="7">
    <source>
        <dbReference type="SAM" id="MobiDB-lite"/>
    </source>
</evidence>
<gene>
    <name evidence="10" type="ordered locus">THI_0682</name>
    <name evidence="11" type="ORF">THICB1_150097</name>
</gene>
<feature type="transmembrane region" description="Helical" evidence="8">
    <location>
        <begin position="343"/>
        <end position="362"/>
    </location>
</feature>
<feature type="transmembrane region" description="Helical" evidence="8">
    <location>
        <begin position="60"/>
        <end position="80"/>
    </location>
</feature>
<dbReference type="InterPro" id="IPR004638">
    <property type="entry name" value="EmrB-like"/>
</dbReference>
<evidence type="ECO:0000256" key="8">
    <source>
        <dbReference type="SAM" id="Phobius"/>
    </source>
</evidence>
<keyword evidence="4 8" id="KW-0812">Transmembrane</keyword>
<dbReference type="Proteomes" id="UP000078599">
    <property type="component" value="Unassembled WGS sequence"/>
</dbReference>
<keyword evidence="2" id="KW-0813">Transport</keyword>
<keyword evidence="13" id="KW-1185">Reference proteome</keyword>
<evidence type="ECO:0000256" key="1">
    <source>
        <dbReference type="ARBA" id="ARBA00004651"/>
    </source>
</evidence>
<dbReference type="Gene3D" id="1.20.1250.20">
    <property type="entry name" value="MFS general substrate transporter like domains"/>
    <property type="match status" value="1"/>
</dbReference>
<dbReference type="CDD" id="cd17503">
    <property type="entry name" value="MFS_LmrB_MDR_like"/>
    <property type="match status" value="1"/>
</dbReference>
<feature type="transmembrane region" description="Helical" evidence="8">
    <location>
        <begin position="277"/>
        <end position="299"/>
    </location>
</feature>
<feature type="transmembrane region" description="Helical" evidence="8">
    <location>
        <begin position="150"/>
        <end position="168"/>
    </location>
</feature>
<keyword evidence="5 8" id="KW-1133">Transmembrane helix</keyword>
<reference evidence="10" key="3">
    <citation type="submission" date="2010-07" db="EMBL/GenBank/DDBJ databases">
        <authorList>
            <person name="Genoscope - CEA"/>
        </authorList>
    </citation>
    <scope>NUCLEOTIDE SEQUENCE</scope>
    <source>
        <strain evidence="10">3As</strain>
    </source>
</reference>
<proteinExistence type="predicted"/>
<dbReference type="GO" id="GO:0005886">
    <property type="term" value="C:plasma membrane"/>
    <property type="evidence" value="ECO:0007669"/>
    <property type="project" value="UniProtKB-SubCell"/>
</dbReference>
<accession>D6CS14</accession>
<feature type="region of interest" description="Disordered" evidence="7">
    <location>
        <begin position="1"/>
        <end position="20"/>
    </location>
</feature>
<keyword evidence="3" id="KW-1003">Cell membrane</keyword>
<evidence type="ECO:0000256" key="2">
    <source>
        <dbReference type="ARBA" id="ARBA00022448"/>
    </source>
</evidence>
<evidence type="ECO:0000313" key="12">
    <source>
        <dbReference type="Proteomes" id="UP000002372"/>
    </source>
</evidence>
<feature type="transmembrane region" description="Helical" evidence="8">
    <location>
        <begin position="236"/>
        <end position="256"/>
    </location>
</feature>
<dbReference type="EMBL" id="CTRI01000007">
    <property type="protein sequence ID" value="CQR30693.1"/>
    <property type="molecule type" value="Genomic_DNA"/>
</dbReference>
<dbReference type="eggNOG" id="COG0477">
    <property type="taxonomic scope" value="Bacteria"/>
</dbReference>
<dbReference type="KEGG" id="thi:THI_0682"/>
<dbReference type="Proteomes" id="UP000002372">
    <property type="component" value="Chromosome"/>
</dbReference>
<dbReference type="PRINTS" id="PR01036">
    <property type="entry name" value="TCRTETB"/>
</dbReference>
<evidence type="ECO:0000256" key="4">
    <source>
        <dbReference type="ARBA" id="ARBA00022692"/>
    </source>
</evidence>
<reference evidence="11 13" key="4">
    <citation type="submission" date="2015-03" db="EMBL/GenBank/DDBJ databases">
        <authorList>
            <person name="Regsiter A."/>
            <person name="william w."/>
        </authorList>
    </citation>
    <scope>NUCLEOTIDE SEQUENCE [LARGE SCALE GENOMIC DNA]</scope>
    <source>
        <strain evidence="11 13">CB1</strain>
    </source>
</reference>
<evidence type="ECO:0000256" key="3">
    <source>
        <dbReference type="ARBA" id="ARBA00022475"/>
    </source>
</evidence>